<keyword evidence="1" id="KW-1133">Transmembrane helix</keyword>
<reference evidence="2" key="1">
    <citation type="submission" date="2022-04" db="EMBL/GenBank/DDBJ databases">
        <title>Hymenobacter sp. isolated from the air.</title>
        <authorList>
            <person name="Won M."/>
            <person name="Lee C.-M."/>
            <person name="Woen H.-Y."/>
            <person name="Kwon S.-W."/>
        </authorList>
    </citation>
    <scope>NUCLEOTIDE SEQUENCE</scope>
    <source>
        <strain evidence="2">5116S-3</strain>
    </source>
</reference>
<dbReference type="KEGG" id="hcu:MUN79_20925"/>
<dbReference type="AlphaFoldDB" id="A0A8T9Q6L2"/>
<accession>A0A8T9Q6L2</accession>
<proteinExistence type="predicted"/>
<protein>
    <recommendedName>
        <fullName evidence="4">Sulfatase</fullName>
    </recommendedName>
</protein>
<feature type="transmembrane region" description="Helical" evidence="1">
    <location>
        <begin position="12"/>
        <end position="31"/>
    </location>
</feature>
<dbReference type="EMBL" id="CP095046">
    <property type="protein sequence ID" value="UOQ71109.1"/>
    <property type="molecule type" value="Genomic_DNA"/>
</dbReference>
<feature type="transmembrane region" description="Helical" evidence="1">
    <location>
        <begin position="173"/>
        <end position="190"/>
    </location>
</feature>
<keyword evidence="1" id="KW-0472">Membrane</keyword>
<evidence type="ECO:0000256" key="1">
    <source>
        <dbReference type="SAM" id="Phobius"/>
    </source>
</evidence>
<keyword evidence="3" id="KW-1185">Reference proteome</keyword>
<feature type="transmembrane region" description="Helical" evidence="1">
    <location>
        <begin position="83"/>
        <end position="101"/>
    </location>
</feature>
<sequence>MRNRFAFQPRYFLFWLVYFVITKAAFLLYHFPKTAQLPAGSVARIFGYGLRLDASATAYLSVIPFLVFVIGSALPARWFPRRLLAFYSAVIGVVVACFTVADLDLYRAWGFRLDATPLQYLNSPGEMAASAGSAPLLLLTSILAGLLVLGWWLYKKLVGPIPELPPHFGRGRAVLASVLYLALLIVPLRGGCSRFPSTRATCTSAPSPLLTMRP</sequence>
<organism evidence="2 3">
    <name type="scientific">Hymenobacter cellulosilyticus</name>
    <dbReference type="NCBI Taxonomy" id="2932248"/>
    <lineage>
        <taxon>Bacteria</taxon>
        <taxon>Pseudomonadati</taxon>
        <taxon>Bacteroidota</taxon>
        <taxon>Cytophagia</taxon>
        <taxon>Cytophagales</taxon>
        <taxon>Hymenobacteraceae</taxon>
        <taxon>Hymenobacter</taxon>
    </lineage>
</organism>
<name>A0A8T9Q6L2_9BACT</name>
<gene>
    <name evidence="2" type="ORF">MUN79_20925</name>
</gene>
<feature type="transmembrane region" description="Helical" evidence="1">
    <location>
        <begin position="56"/>
        <end position="76"/>
    </location>
</feature>
<keyword evidence="1" id="KW-0812">Transmembrane</keyword>
<dbReference type="Proteomes" id="UP000831796">
    <property type="component" value="Chromosome"/>
</dbReference>
<dbReference type="RefSeq" id="WP_244674520.1">
    <property type="nucleotide sequence ID" value="NZ_CP095046.1"/>
</dbReference>
<evidence type="ECO:0000313" key="3">
    <source>
        <dbReference type="Proteomes" id="UP000831796"/>
    </source>
</evidence>
<evidence type="ECO:0008006" key="4">
    <source>
        <dbReference type="Google" id="ProtNLM"/>
    </source>
</evidence>
<feature type="transmembrane region" description="Helical" evidence="1">
    <location>
        <begin position="134"/>
        <end position="153"/>
    </location>
</feature>
<evidence type="ECO:0000313" key="2">
    <source>
        <dbReference type="EMBL" id="UOQ71109.1"/>
    </source>
</evidence>